<feature type="transmembrane region" description="Helical" evidence="1">
    <location>
        <begin position="73"/>
        <end position="94"/>
    </location>
</feature>
<dbReference type="Pfam" id="PF06912">
    <property type="entry name" value="DUF1275"/>
    <property type="match status" value="1"/>
</dbReference>
<evidence type="ECO:0000313" key="2">
    <source>
        <dbReference type="EMBL" id="SJM37644.1"/>
    </source>
</evidence>
<keyword evidence="3" id="KW-1185">Reference proteome</keyword>
<dbReference type="PANTHER" id="PTHR37314:SF5">
    <property type="entry name" value="SLR0142 PROTEIN"/>
    <property type="match status" value="1"/>
</dbReference>
<dbReference type="EMBL" id="FUGD01000093">
    <property type="protein sequence ID" value="SJM37644.1"/>
    <property type="molecule type" value="Genomic_DNA"/>
</dbReference>
<dbReference type="PANTHER" id="PTHR37314">
    <property type="entry name" value="SLR0142 PROTEIN"/>
    <property type="match status" value="1"/>
</dbReference>
<organism evidence="2 3">
    <name type="scientific">Psychrobacter pasteurii</name>
    <dbReference type="NCBI Taxonomy" id="1945520"/>
    <lineage>
        <taxon>Bacteria</taxon>
        <taxon>Pseudomonadati</taxon>
        <taxon>Pseudomonadota</taxon>
        <taxon>Gammaproteobacteria</taxon>
        <taxon>Moraxellales</taxon>
        <taxon>Moraxellaceae</taxon>
        <taxon>Psychrobacter</taxon>
    </lineage>
</organism>
<gene>
    <name evidence="2" type="ORF">A1019T_01625</name>
</gene>
<dbReference type="AlphaFoldDB" id="A0A1R4EGS1"/>
<dbReference type="STRING" id="1945520.A1019T_01625"/>
<reference evidence="3" key="1">
    <citation type="submission" date="2017-02" db="EMBL/GenBank/DDBJ databases">
        <authorList>
            <person name="Mornico D."/>
        </authorList>
    </citation>
    <scope>NUCLEOTIDE SEQUENCE [LARGE SCALE GENOMIC DNA]</scope>
</reference>
<keyword evidence="1" id="KW-0472">Membrane</keyword>
<dbReference type="Proteomes" id="UP000188169">
    <property type="component" value="Unassembled WGS sequence"/>
</dbReference>
<evidence type="ECO:0008006" key="4">
    <source>
        <dbReference type="Google" id="ProtNLM"/>
    </source>
</evidence>
<dbReference type="InterPro" id="IPR010699">
    <property type="entry name" value="DUF1275"/>
</dbReference>
<protein>
    <recommendedName>
        <fullName evidence="4">DUF1275 domain-containing protein</fullName>
    </recommendedName>
</protein>
<evidence type="ECO:0000313" key="3">
    <source>
        <dbReference type="Proteomes" id="UP000188169"/>
    </source>
</evidence>
<feature type="transmembrane region" description="Helical" evidence="1">
    <location>
        <begin position="29"/>
        <end position="53"/>
    </location>
</feature>
<proteinExistence type="predicted"/>
<keyword evidence="1" id="KW-0812">Transmembrane</keyword>
<evidence type="ECO:0000256" key="1">
    <source>
        <dbReference type="SAM" id="Phobius"/>
    </source>
</evidence>
<keyword evidence="1" id="KW-1133">Transmembrane helix</keyword>
<accession>A0A1R4EGS1</accession>
<sequence>MSNPSINDNNKAGTPQPVGGGFWKRFEAAILLTSVGGAIDTIGFIALLGFFTNHVTGNLVMAGAGLVKGGDGLWIKLGALPVFIITVIFTKHFIAKSDPKS</sequence>
<name>A0A1R4EGS1_9GAMM</name>